<sequence>MIQQPQTYLLWLYLIVASRAGLAPQWTPGDKCPDHISTIVPNFDCYNDCLTKQFGSMVTLHSSLITCPNIQTLDLRLTMLGCTEFPDRWNFPFKLEGGDSYPSLQSLRLEGYHFTSREWSNDRPYASWMDGLPWYERLAEWIFSGRALRVARYSQIPMHQRNKTNMELWLDAMDWSKLETLALLDNTGQDDLLGHAGLFPALRDLDIFGSGNLTTKFIQELQPNTLVNLTWTYDWSPEDLYPVLACQGSSLRRLEMRSGELYRQSSPALGHSQVTLLSQMAPGLEHLSINLRRNGTFPLEILESISAIPSLSTLDLWLDILSDCRREIPDDLSMTLVEQEEWREQRAGECAGEDIYQRPFVNSTSALDLFNFMRDKKVGDELRNVTFWVGDWSRPWIGALYIPDFLDGKRAKVSCSVEDKIGSEAQCTMDVGNMYWNRTDGYW</sequence>
<organism evidence="2 3">
    <name type="scientific">Polyplosphaeria fusca</name>
    <dbReference type="NCBI Taxonomy" id="682080"/>
    <lineage>
        <taxon>Eukaryota</taxon>
        <taxon>Fungi</taxon>
        <taxon>Dikarya</taxon>
        <taxon>Ascomycota</taxon>
        <taxon>Pezizomycotina</taxon>
        <taxon>Dothideomycetes</taxon>
        <taxon>Pleosporomycetidae</taxon>
        <taxon>Pleosporales</taxon>
        <taxon>Tetraplosphaeriaceae</taxon>
        <taxon>Polyplosphaeria</taxon>
    </lineage>
</organism>
<evidence type="ECO:0000256" key="1">
    <source>
        <dbReference type="SAM" id="SignalP"/>
    </source>
</evidence>
<comment type="caution">
    <text evidence="2">The sequence shown here is derived from an EMBL/GenBank/DDBJ whole genome shotgun (WGS) entry which is preliminary data.</text>
</comment>
<dbReference type="InterPro" id="IPR032675">
    <property type="entry name" value="LRR_dom_sf"/>
</dbReference>
<name>A0A9P4QR59_9PLEO</name>
<reference evidence="2" key="1">
    <citation type="journal article" date="2020" name="Stud. Mycol.">
        <title>101 Dothideomycetes genomes: a test case for predicting lifestyles and emergence of pathogens.</title>
        <authorList>
            <person name="Haridas S."/>
            <person name="Albert R."/>
            <person name="Binder M."/>
            <person name="Bloem J."/>
            <person name="Labutti K."/>
            <person name="Salamov A."/>
            <person name="Andreopoulos B."/>
            <person name="Baker S."/>
            <person name="Barry K."/>
            <person name="Bills G."/>
            <person name="Bluhm B."/>
            <person name="Cannon C."/>
            <person name="Castanera R."/>
            <person name="Culley D."/>
            <person name="Daum C."/>
            <person name="Ezra D."/>
            <person name="Gonzalez J."/>
            <person name="Henrissat B."/>
            <person name="Kuo A."/>
            <person name="Liang C."/>
            <person name="Lipzen A."/>
            <person name="Lutzoni F."/>
            <person name="Magnuson J."/>
            <person name="Mondo S."/>
            <person name="Nolan M."/>
            <person name="Ohm R."/>
            <person name="Pangilinan J."/>
            <person name="Park H.-J."/>
            <person name="Ramirez L."/>
            <person name="Alfaro M."/>
            <person name="Sun H."/>
            <person name="Tritt A."/>
            <person name="Yoshinaga Y."/>
            <person name="Zwiers L.-H."/>
            <person name="Turgeon B."/>
            <person name="Goodwin S."/>
            <person name="Spatafora J."/>
            <person name="Crous P."/>
            <person name="Grigoriev I."/>
        </authorList>
    </citation>
    <scope>NUCLEOTIDE SEQUENCE</scope>
    <source>
        <strain evidence="2">CBS 125425</strain>
    </source>
</reference>
<gene>
    <name evidence="2" type="ORF">EJ04DRAFT_65241</name>
</gene>
<evidence type="ECO:0000313" key="2">
    <source>
        <dbReference type="EMBL" id="KAF2729574.1"/>
    </source>
</evidence>
<dbReference type="Proteomes" id="UP000799444">
    <property type="component" value="Unassembled WGS sequence"/>
</dbReference>
<keyword evidence="1" id="KW-0732">Signal</keyword>
<keyword evidence="3" id="KW-1185">Reference proteome</keyword>
<accession>A0A9P4QR59</accession>
<dbReference type="SUPFAM" id="SSF52047">
    <property type="entry name" value="RNI-like"/>
    <property type="match status" value="1"/>
</dbReference>
<dbReference type="Gene3D" id="3.80.10.10">
    <property type="entry name" value="Ribonuclease Inhibitor"/>
    <property type="match status" value="1"/>
</dbReference>
<dbReference type="OrthoDB" id="3945550at2759"/>
<feature type="chain" id="PRO_5040120648" evidence="1">
    <location>
        <begin position="21"/>
        <end position="443"/>
    </location>
</feature>
<dbReference type="AlphaFoldDB" id="A0A9P4QR59"/>
<proteinExistence type="predicted"/>
<protein>
    <submittedName>
        <fullName evidence="2">Uncharacterized protein</fullName>
    </submittedName>
</protein>
<feature type="signal peptide" evidence="1">
    <location>
        <begin position="1"/>
        <end position="20"/>
    </location>
</feature>
<evidence type="ECO:0000313" key="3">
    <source>
        <dbReference type="Proteomes" id="UP000799444"/>
    </source>
</evidence>
<dbReference type="EMBL" id="ML996241">
    <property type="protein sequence ID" value="KAF2729574.1"/>
    <property type="molecule type" value="Genomic_DNA"/>
</dbReference>